<evidence type="ECO:0000313" key="3">
    <source>
        <dbReference type="Proteomes" id="UP000724874"/>
    </source>
</evidence>
<keyword evidence="1" id="KW-0812">Transmembrane</keyword>
<proteinExistence type="predicted"/>
<feature type="transmembrane region" description="Helical" evidence="1">
    <location>
        <begin position="171"/>
        <end position="194"/>
    </location>
</feature>
<sequence>MKERTLLKSFAEELEESIERYEYLVNTQATADLTGFRELRDWAKQMLVTFEFLTTLLISISTVGAGLVYATIFSASRGNVELMCLSFPLFTAGFLVPMIIQVLLKLASKLPYPVRFGSQRIWGYIISVFLTFAVITVLTALVILNLTVFFLDPNATSPVNSDTFRISVSGVAVFAFSSFVFLLAFAAFAGFFCVRKRVPIVRRARSMHVSDASSALQNFKHV</sequence>
<comment type="caution">
    <text evidence="2">The sequence shown here is derived from an EMBL/GenBank/DDBJ whole genome shotgun (WGS) entry which is preliminary data.</text>
</comment>
<keyword evidence="1" id="KW-0472">Membrane</keyword>
<keyword evidence="1" id="KW-1133">Transmembrane helix</keyword>
<reference evidence="2" key="1">
    <citation type="submission" date="2020-11" db="EMBL/GenBank/DDBJ databases">
        <authorList>
            <consortium name="DOE Joint Genome Institute"/>
            <person name="Ahrendt S."/>
            <person name="Riley R."/>
            <person name="Andreopoulos W."/>
            <person name="LaButti K."/>
            <person name="Pangilinan J."/>
            <person name="Ruiz-duenas F.J."/>
            <person name="Barrasa J.M."/>
            <person name="Sanchez-Garcia M."/>
            <person name="Camarero S."/>
            <person name="Miyauchi S."/>
            <person name="Serrano A."/>
            <person name="Linde D."/>
            <person name="Babiker R."/>
            <person name="Drula E."/>
            <person name="Ayuso-Fernandez I."/>
            <person name="Pacheco R."/>
            <person name="Padilla G."/>
            <person name="Ferreira P."/>
            <person name="Barriuso J."/>
            <person name="Kellner H."/>
            <person name="Castanera R."/>
            <person name="Alfaro M."/>
            <person name="Ramirez L."/>
            <person name="Pisabarro A.G."/>
            <person name="Kuo A."/>
            <person name="Tritt A."/>
            <person name="Lipzen A."/>
            <person name="He G."/>
            <person name="Yan M."/>
            <person name="Ng V."/>
            <person name="Cullen D."/>
            <person name="Martin F."/>
            <person name="Rosso M.-N."/>
            <person name="Henrissat B."/>
            <person name="Hibbett D."/>
            <person name="Martinez A.T."/>
            <person name="Grigoriev I.V."/>
        </authorList>
    </citation>
    <scope>NUCLEOTIDE SEQUENCE</scope>
    <source>
        <strain evidence="2">AH 44721</strain>
    </source>
</reference>
<feature type="transmembrane region" description="Helical" evidence="1">
    <location>
        <begin position="85"/>
        <end position="104"/>
    </location>
</feature>
<gene>
    <name evidence="2" type="ORF">CPB84DRAFT_1780569</name>
</gene>
<dbReference type="EMBL" id="JADNYJ010000054">
    <property type="protein sequence ID" value="KAF8898202.1"/>
    <property type="molecule type" value="Genomic_DNA"/>
</dbReference>
<protein>
    <submittedName>
        <fullName evidence="2">Uncharacterized protein</fullName>
    </submittedName>
</protein>
<organism evidence="2 3">
    <name type="scientific">Gymnopilus junonius</name>
    <name type="common">Spectacular rustgill mushroom</name>
    <name type="synonym">Gymnopilus spectabilis subsp. junonius</name>
    <dbReference type="NCBI Taxonomy" id="109634"/>
    <lineage>
        <taxon>Eukaryota</taxon>
        <taxon>Fungi</taxon>
        <taxon>Dikarya</taxon>
        <taxon>Basidiomycota</taxon>
        <taxon>Agaricomycotina</taxon>
        <taxon>Agaricomycetes</taxon>
        <taxon>Agaricomycetidae</taxon>
        <taxon>Agaricales</taxon>
        <taxon>Agaricineae</taxon>
        <taxon>Hymenogastraceae</taxon>
        <taxon>Gymnopilus</taxon>
    </lineage>
</organism>
<evidence type="ECO:0000256" key="1">
    <source>
        <dbReference type="SAM" id="Phobius"/>
    </source>
</evidence>
<name>A0A9P5NN41_GYMJU</name>
<evidence type="ECO:0000313" key="2">
    <source>
        <dbReference type="EMBL" id="KAF8898202.1"/>
    </source>
</evidence>
<feature type="transmembrane region" description="Helical" evidence="1">
    <location>
        <begin position="47"/>
        <end position="73"/>
    </location>
</feature>
<dbReference type="Proteomes" id="UP000724874">
    <property type="component" value="Unassembled WGS sequence"/>
</dbReference>
<accession>A0A9P5NN41</accession>
<dbReference type="OrthoDB" id="2679843at2759"/>
<dbReference type="AlphaFoldDB" id="A0A9P5NN41"/>
<keyword evidence="3" id="KW-1185">Reference proteome</keyword>
<feature type="transmembrane region" description="Helical" evidence="1">
    <location>
        <begin position="124"/>
        <end position="151"/>
    </location>
</feature>